<evidence type="ECO:0000313" key="12">
    <source>
        <dbReference type="EMBL" id="KAJ8450133.1"/>
    </source>
</evidence>
<dbReference type="InterPro" id="IPR003593">
    <property type="entry name" value="AAA+_ATPase"/>
</dbReference>
<dbReference type="InterPro" id="IPR003960">
    <property type="entry name" value="ATPase_AAA_CS"/>
</dbReference>
<dbReference type="GO" id="GO:0008568">
    <property type="term" value="F:microtubule severing ATPase activity"/>
    <property type="evidence" value="ECO:0007669"/>
    <property type="project" value="UniProtKB-EC"/>
</dbReference>
<reference evidence="12" key="1">
    <citation type="submission" date="2022-04" db="EMBL/GenBank/DDBJ databases">
        <title>Carnegiea gigantea Genome sequencing and assembly v2.</title>
        <authorList>
            <person name="Copetti D."/>
            <person name="Sanderson M.J."/>
            <person name="Burquez A."/>
            <person name="Wojciechowski M.F."/>
        </authorList>
    </citation>
    <scope>NUCLEOTIDE SEQUENCE</scope>
    <source>
        <strain evidence="12">SGP5-SGP5p</strain>
        <tissue evidence="12">Aerial part</tissue>
    </source>
</reference>
<feature type="domain" description="AAA+ ATPase" evidence="10">
    <location>
        <begin position="342"/>
        <end position="478"/>
    </location>
</feature>
<dbReference type="CDD" id="cd02679">
    <property type="entry name" value="MIT_spastin"/>
    <property type="match status" value="1"/>
</dbReference>
<evidence type="ECO:0000256" key="5">
    <source>
        <dbReference type="ARBA" id="ARBA00023235"/>
    </source>
</evidence>
<comment type="catalytic activity">
    <reaction evidence="6">
        <text>n ATP + n H2O + a microtubule = n ADP + n phosphate + (n+1) alpha/beta tubulin heterodimers.</text>
        <dbReference type="EC" id="5.6.1.1"/>
    </reaction>
</comment>
<dbReference type="InterPro" id="IPR007330">
    <property type="entry name" value="MIT_dom"/>
</dbReference>
<feature type="compositionally biased region" description="Low complexity" evidence="9">
    <location>
        <begin position="79"/>
        <end position="92"/>
    </location>
</feature>
<dbReference type="GO" id="GO:0005524">
    <property type="term" value="F:ATP binding"/>
    <property type="evidence" value="ECO:0007669"/>
    <property type="project" value="UniProtKB-KW"/>
</dbReference>
<organism evidence="12 13">
    <name type="scientific">Carnegiea gigantea</name>
    <dbReference type="NCBI Taxonomy" id="171969"/>
    <lineage>
        <taxon>Eukaryota</taxon>
        <taxon>Viridiplantae</taxon>
        <taxon>Streptophyta</taxon>
        <taxon>Embryophyta</taxon>
        <taxon>Tracheophyta</taxon>
        <taxon>Spermatophyta</taxon>
        <taxon>Magnoliopsida</taxon>
        <taxon>eudicotyledons</taxon>
        <taxon>Gunneridae</taxon>
        <taxon>Pentapetalae</taxon>
        <taxon>Caryophyllales</taxon>
        <taxon>Cactineae</taxon>
        <taxon>Cactaceae</taxon>
        <taxon>Cactoideae</taxon>
        <taxon>Echinocereeae</taxon>
        <taxon>Carnegiea</taxon>
    </lineage>
</organism>
<evidence type="ECO:0000256" key="6">
    <source>
        <dbReference type="ARBA" id="ARBA00036378"/>
    </source>
</evidence>
<dbReference type="Gene3D" id="1.10.8.60">
    <property type="match status" value="1"/>
</dbReference>
<evidence type="ECO:0000256" key="2">
    <source>
        <dbReference type="ARBA" id="ARBA00022741"/>
    </source>
</evidence>
<keyword evidence="2 8" id="KW-0547">Nucleotide-binding</keyword>
<dbReference type="InterPro" id="IPR003959">
    <property type="entry name" value="ATPase_AAA_core"/>
</dbReference>
<keyword evidence="13" id="KW-1185">Reference proteome</keyword>
<evidence type="ECO:0000259" key="10">
    <source>
        <dbReference type="SMART" id="SM00382"/>
    </source>
</evidence>
<dbReference type="InterPro" id="IPR041569">
    <property type="entry name" value="AAA_lid_3"/>
</dbReference>
<accession>A0A9Q1QP90</accession>
<feature type="region of interest" description="Disordered" evidence="9">
    <location>
        <begin position="77"/>
        <end position="102"/>
    </location>
</feature>
<evidence type="ECO:0000313" key="13">
    <source>
        <dbReference type="Proteomes" id="UP001153076"/>
    </source>
</evidence>
<dbReference type="SMART" id="SM00382">
    <property type="entry name" value="AAA"/>
    <property type="match status" value="1"/>
</dbReference>
<dbReference type="GO" id="GO:0005874">
    <property type="term" value="C:microtubule"/>
    <property type="evidence" value="ECO:0007669"/>
    <property type="project" value="UniProtKB-KW"/>
</dbReference>
<dbReference type="PANTHER" id="PTHR23074">
    <property type="entry name" value="AAA DOMAIN-CONTAINING"/>
    <property type="match status" value="1"/>
</dbReference>
<evidence type="ECO:0000256" key="9">
    <source>
        <dbReference type="SAM" id="MobiDB-lite"/>
    </source>
</evidence>
<evidence type="ECO:0000256" key="8">
    <source>
        <dbReference type="RuleBase" id="RU003651"/>
    </source>
</evidence>
<feature type="compositionally biased region" description="Polar residues" evidence="9">
    <location>
        <begin position="250"/>
        <end position="259"/>
    </location>
</feature>
<dbReference type="OrthoDB" id="10251136at2759"/>
<dbReference type="PANTHER" id="PTHR23074:SF86">
    <property type="entry name" value="SPASTIN"/>
    <property type="match status" value="1"/>
</dbReference>
<dbReference type="Proteomes" id="UP001153076">
    <property type="component" value="Unassembled WGS sequence"/>
</dbReference>
<comment type="caution">
    <text evidence="12">The sequence shown here is derived from an EMBL/GenBank/DDBJ whole genome shotgun (WGS) entry which is preliminary data.</text>
</comment>
<dbReference type="Gene3D" id="3.40.50.300">
    <property type="entry name" value="P-loop containing nucleotide triphosphate hydrolases"/>
    <property type="match status" value="2"/>
</dbReference>
<evidence type="ECO:0000256" key="1">
    <source>
        <dbReference type="ARBA" id="ARBA00022701"/>
    </source>
</evidence>
<keyword evidence="1" id="KW-0493">Microtubule</keyword>
<gene>
    <name evidence="12" type="ORF">Cgig2_033327</name>
</gene>
<dbReference type="FunFam" id="1.10.8.60:FF:000066">
    <property type="entry name" value="AAA-type ATPase family protein"/>
    <property type="match status" value="1"/>
</dbReference>
<name>A0A9Q1QP90_9CARY</name>
<dbReference type="Pfam" id="PF17862">
    <property type="entry name" value="AAA_lid_3"/>
    <property type="match status" value="1"/>
</dbReference>
<dbReference type="EC" id="5.6.1.1" evidence="7"/>
<feature type="compositionally biased region" description="Polar residues" evidence="9">
    <location>
        <begin position="222"/>
        <end position="242"/>
    </location>
</feature>
<feature type="region of interest" description="Disordered" evidence="9">
    <location>
        <begin position="222"/>
        <end position="260"/>
    </location>
</feature>
<dbReference type="SUPFAM" id="SSF52540">
    <property type="entry name" value="P-loop containing nucleoside triphosphate hydrolases"/>
    <property type="match status" value="1"/>
</dbReference>
<keyword evidence="5" id="KW-0413">Isomerase</keyword>
<sequence>MCFLDSSHFPLSHCDFSTFLVHQKELDHHFHIRHSTTSVTASDDEILHELPSSVEMSLWKGLLDSLSSIFTDSSHLCESNSNQNPNSSSNRSAATMDGVDIDGSPVRNEKAAYKLKGYFDLAKEEIAKAVRAEEWGLTDDAISHYRNAQRILAEGASTRAPSFISASEQQKVNSYHQKLSKWQGQVSDRLQALTRRIGMYLCGTATDKITSRPQDVKVLSRASSAVNNVQRRPPTSTGSSSLAGDRTYKTGATRSNQDSGGYDAKLVEMINTVIVDRSPSVKWEDVAGLDKAKQTLFEMVILPTKRRDLFTGLRRPPRGTVYEITATDFSNFVSCEDNMRILLPGLLLFGPPGNGKTMLAKAVASECSATFFNVSASTLTSKWVGEGEKLVRTLFMVAIERQPSVIFMDEIDSIMSTREANENDASRRLKSEFLVQFDGVTSNPDDLVIVIGATNKPQELDDAVLRRLVKRIYIPLPDENVRRLILKQKLKGQSFSLPSQDLERLVRETNGYSGSDLQALCEEAAMMPIRELGPNILTVKPNQVRPLRYEDFQKAMTVIRPSLQKSRWEELERWNREFGSN</sequence>
<comment type="similarity">
    <text evidence="8">Belongs to the AAA ATPase family.</text>
</comment>
<feature type="domain" description="MIT" evidence="11">
    <location>
        <begin position="115"/>
        <end position="192"/>
    </location>
</feature>
<dbReference type="EMBL" id="JAKOGI010000017">
    <property type="protein sequence ID" value="KAJ8450133.1"/>
    <property type="molecule type" value="Genomic_DNA"/>
</dbReference>
<keyword evidence="3 8" id="KW-0067">ATP-binding</keyword>
<proteinExistence type="inferred from homology"/>
<evidence type="ECO:0000259" key="11">
    <source>
        <dbReference type="SMART" id="SM00745"/>
    </source>
</evidence>
<evidence type="ECO:0000256" key="4">
    <source>
        <dbReference type="ARBA" id="ARBA00023136"/>
    </source>
</evidence>
<keyword evidence="4" id="KW-0472">Membrane</keyword>
<dbReference type="AlphaFoldDB" id="A0A9Q1QP90"/>
<dbReference type="InterPro" id="IPR027417">
    <property type="entry name" value="P-loop_NTPase"/>
</dbReference>
<dbReference type="InterPro" id="IPR050304">
    <property type="entry name" value="MT-severing_AAA_ATPase"/>
</dbReference>
<dbReference type="GO" id="GO:0016887">
    <property type="term" value="F:ATP hydrolysis activity"/>
    <property type="evidence" value="ECO:0007669"/>
    <property type="project" value="InterPro"/>
</dbReference>
<dbReference type="FunFam" id="1.20.58.80:FF:000019">
    <property type="entry name" value="AAA-type ATPase family protein"/>
    <property type="match status" value="1"/>
</dbReference>
<dbReference type="Pfam" id="PF00004">
    <property type="entry name" value="AAA"/>
    <property type="match status" value="1"/>
</dbReference>
<evidence type="ECO:0000256" key="7">
    <source>
        <dbReference type="ARBA" id="ARBA00038871"/>
    </source>
</evidence>
<dbReference type="SMART" id="SM00745">
    <property type="entry name" value="MIT"/>
    <property type="match status" value="1"/>
</dbReference>
<protein>
    <recommendedName>
        <fullName evidence="7">microtubule-severing ATPase</fullName>
        <ecNumber evidence="7">5.6.1.1</ecNumber>
    </recommendedName>
</protein>
<evidence type="ECO:0000256" key="3">
    <source>
        <dbReference type="ARBA" id="ARBA00022840"/>
    </source>
</evidence>
<dbReference type="Gene3D" id="1.20.58.80">
    <property type="entry name" value="Phosphotransferase system, lactose/cellobiose-type IIA subunit"/>
    <property type="match status" value="1"/>
</dbReference>
<dbReference type="PROSITE" id="PS00674">
    <property type="entry name" value="AAA"/>
    <property type="match status" value="1"/>
</dbReference>